<dbReference type="EMBL" id="JAEINH010000006">
    <property type="protein sequence ID" value="MBI9115192.1"/>
    <property type="molecule type" value="Genomic_DNA"/>
</dbReference>
<name>A0A934IB45_9MICO</name>
<evidence type="ECO:0008006" key="3">
    <source>
        <dbReference type="Google" id="ProtNLM"/>
    </source>
</evidence>
<dbReference type="Gene3D" id="3.30.70.260">
    <property type="match status" value="1"/>
</dbReference>
<evidence type="ECO:0000313" key="2">
    <source>
        <dbReference type="Proteomes" id="UP000602087"/>
    </source>
</evidence>
<dbReference type="Proteomes" id="UP000602087">
    <property type="component" value="Unassembled WGS sequence"/>
</dbReference>
<dbReference type="InterPro" id="IPR045865">
    <property type="entry name" value="ACT-like_dom_sf"/>
</dbReference>
<sequence length="288" mass="30593">MLGKSGRESGPHARLAAEVGGWGVGDGQMLDLGSTTATLATVASIANLSAVVHIGHPAQPDPDLERVLLSSDRSLLLTAAVAVPSQWAWVGRTADANGAAVVDEAGMRDCRHVLRAMGVSPRLVPTSTSVAERTSLAGESGTLVVERSAIPDGYQELTGSTRLREVPLVWYGLLETHERLSEFDEPSQVWLAFGPHDDHRGSLQQTLGVFSDAGIDLQHLRSQRSQAGPHVFLSSFTCPDADRLRALLDELDGRGVEHRVLAVLGGQQFVPGPDALTPVWSAPGTDPR</sequence>
<proteinExistence type="predicted"/>
<accession>A0A934IB45</accession>
<protein>
    <recommendedName>
        <fullName evidence="3">Prephenate dehydratase</fullName>
    </recommendedName>
</protein>
<reference evidence="1" key="1">
    <citation type="submission" date="2020-12" db="EMBL/GenBank/DDBJ databases">
        <title>Sanguibacter suaedae sp. nov., isolated from Suaeda aralocaspica.</title>
        <authorList>
            <person name="Ma Q."/>
        </authorList>
    </citation>
    <scope>NUCLEOTIDE SEQUENCE</scope>
    <source>
        <strain evidence="1">YZGR15</strain>
    </source>
</reference>
<evidence type="ECO:0000313" key="1">
    <source>
        <dbReference type="EMBL" id="MBI9115192.1"/>
    </source>
</evidence>
<dbReference type="SUPFAM" id="SSF55021">
    <property type="entry name" value="ACT-like"/>
    <property type="match status" value="1"/>
</dbReference>
<keyword evidence="2" id="KW-1185">Reference proteome</keyword>
<gene>
    <name evidence="1" type="ORF">JAV76_09245</name>
</gene>
<dbReference type="AlphaFoldDB" id="A0A934IB45"/>
<comment type="caution">
    <text evidence="1">The sequence shown here is derived from an EMBL/GenBank/DDBJ whole genome shotgun (WGS) entry which is preliminary data.</text>
</comment>
<dbReference type="RefSeq" id="WP_198733744.1">
    <property type="nucleotide sequence ID" value="NZ_JAEINH010000006.1"/>
</dbReference>
<organism evidence="1 2">
    <name type="scientific">Sanguibacter suaedae</name>
    <dbReference type="NCBI Taxonomy" id="2795737"/>
    <lineage>
        <taxon>Bacteria</taxon>
        <taxon>Bacillati</taxon>
        <taxon>Actinomycetota</taxon>
        <taxon>Actinomycetes</taxon>
        <taxon>Micrococcales</taxon>
        <taxon>Sanguibacteraceae</taxon>
        <taxon>Sanguibacter</taxon>
    </lineage>
</organism>